<dbReference type="PRINTS" id="PR00865">
    <property type="entry name" value="HPVCAPSIDL1"/>
</dbReference>
<evidence type="ECO:0000256" key="8">
    <source>
        <dbReference type="RuleBase" id="RU361248"/>
    </source>
</evidence>
<dbReference type="GO" id="GO:0042025">
    <property type="term" value="C:host cell nucleus"/>
    <property type="evidence" value="ECO:0007669"/>
    <property type="project" value="UniProtKB-SubCell"/>
</dbReference>
<dbReference type="Proteomes" id="UP000138915">
    <property type="component" value="Genome"/>
</dbReference>
<dbReference type="Proteomes" id="UP000174799">
    <property type="component" value="Genome"/>
</dbReference>
<keyword evidence="7" id="KW-1164">Virus endocytosis by host</keyword>
<comment type="subcellular location">
    <subcellularLocation>
        <location evidence="7">Virion</location>
    </subcellularLocation>
    <subcellularLocation>
        <location evidence="7">Host nucleus</location>
    </subcellularLocation>
</comment>
<dbReference type="Gene3D" id="2.60.175.20">
    <property type="entry name" value="Major capsid L1 (late) superfamily, Papillomavirus"/>
    <property type="match status" value="2"/>
</dbReference>
<evidence type="ECO:0000256" key="1">
    <source>
        <dbReference type="ARBA" id="ARBA00022561"/>
    </source>
</evidence>
<evidence type="ECO:0000256" key="4">
    <source>
        <dbReference type="ARBA" id="ARBA00022844"/>
    </source>
</evidence>
<evidence type="ECO:0000313" key="12">
    <source>
        <dbReference type="Proteomes" id="UP000138915"/>
    </source>
</evidence>
<keyword evidence="5 7" id="KW-0426">Late protein</keyword>
<feature type="disulfide bond" description="Interchain (with Cys-465)" evidence="7">
    <location>
        <position position="205"/>
    </location>
</feature>
<dbReference type="InterPro" id="IPR011222">
    <property type="entry name" value="dsDNA_vir_gr_I_capsid"/>
</dbReference>
<dbReference type="EMBL" id="KP692119">
    <property type="protein sequence ID" value="AKZ17785.1"/>
    <property type="molecule type" value="Genomic_DNA"/>
</dbReference>
<evidence type="ECO:0000256" key="3">
    <source>
        <dbReference type="ARBA" id="ARBA00022804"/>
    </source>
</evidence>
<keyword evidence="7" id="KW-1162">Viral penetration into host cytoplasm</keyword>
<evidence type="ECO:0000313" key="13">
    <source>
        <dbReference type="Proteomes" id="UP000174799"/>
    </source>
</evidence>
<evidence type="ECO:0000256" key="5">
    <source>
        <dbReference type="ARBA" id="ARBA00022921"/>
    </source>
</evidence>
<dbReference type="Pfam" id="PF00500">
    <property type="entry name" value="Late_protein_L1"/>
    <property type="match status" value="1"/>
</dbReference>
<keyword evidence="4 7" id="KW-0946">Virion</keyword>
<dbReference type="SUPFAM" id="SSF88648">
    <property type="entry name" value="Group I dsDNA viruses"/>
    <property type="match status" value="1"/>
</dbReference>
<dbReference type="InterPro" id="IPR036973">
    <property type="entry name" value="Capsid_L1_sf_Papillomavir"/>
</dbReference>
<comment type="function">
    <text evidence="7 8">Forms an icosahedral capsid with a T=7 symmetry and a 50 nm diameter. The capsid is composed of 72 pentamers linked to each other by disulfide bonds and associated with L2 proteins. Binds to heparan sulfate proteoglycans on cell surface of basal layer keratinocytes to provide initial virion attachment. This binding mediates a conformational change in the virus capsid that facilitates efficient infection. The virion enters the host cell via endocytosis. During virus trafficking, L1 protein dissociates from the viral DNA and the genomic DNA is released to the host nucleus. The virion assembly takes place within the cell nucleus. Encapsulates the genomic DNA together with protein L2.</text>
</comment>
<dbReference type="InterPro" id="IPR002210">
    <property type="entry name" value="Capsid_L1_Papillomavir"/>
</dbReference>
<keyword evidence="3 7" id="KW-1161">Viral attachment to host cell</keyword>
<proteinExistence type="inferred from homology"/>
<evidence type="ECO:0000313" key="9">
    <source>
        <dbReference type="EMBL" id="AKZ17777.1"/>
    </source>
</evidence>
<keyword evidence="8" id="KW-1145">T=7 icosahedral capsid protein</keyword>
<evidence type="ECO:0000256" key="2">
    <source>
        <dbReference type="ARBA" id="ARBA00022581"/>
    </source>
</evidence>
<keyword evidence="7" id="KW-1048">Host nucleus</keyword>
<keyword evidence="6 7" id="KW-1160">Virus entry into host cell</keyword>
<sequence length="541" mass="61784">MFSMIFIYIQSYKGANEGIQKYFNVFQMATWMQNRGKLYLPPAKPSPRVLSTDEYVEGTQLYFYAGSERLLTVGHPYFDVYNNGDESLTVPKVSANQYRVMKLNLPDPNKFALVNKSLYNPERERLVWKLTGLQIGRGGPIGISSSGHPLFNKYGDTENPNMYPAKQEDADDNRMDVSMDPKQTQLFIVGCKPPIGEHWDVGKICENAQPEKGSCPPIQLVHSTIQDGDMCDIGFGAANFKTLQEDKSGVPMDILNETCKYPDFLLMSKDKYGDSLFFYGRKEQLYARHFFMRGGLDGDSFPLTNYIYGAQQGKPQNTIGPYNYFVTPSGSLYSTDSQLFNRPYWLSKAQGANNGVLWNNHMFITVMDNTRGTNINISVYKQNEAMAQDYKYKANDFRNYLRHCEEYEVELIVELCKVRLDPDVLAHINVMNPSILENWELSFIPPAPQGIEDTYRYLQSLATSCPSELVPPERPDPYEGLVFWNINLEDKLSEELSQFPLGKRFLYQSGYSTSRKRKLEPGSSGVTVKKIRTVKRKKSKL</sequence>
<evidence type="ECO:0000313" key="10">
    <source>
        <dbReference type="EMBL" id="AKZ17785.1"/>
    </source>
</evidence>
<comment type="subunit">
    <text evidence="7">Self-assembles into homopentamers. The capsid has an icosahedral symmetry and consists of 72 capsomers, with each capsomer being a pentamer of L1. Interacts with the minor capsid protein L2; this interaction is necessary for viral genome encapsidation. Interacts with protein E2; this interaction enhances E2-dependent replication and transcription activation.</text>
</comment>
<reference evidence="12 13" key="1">
    <citation type="submission" date="2015-01" db="EMBL/GenBank/DDBJ databases">
        <title>Does Human Papillomavirus-Negative Condylomata Exist?</title>
        <authorList>
            <person name="Arroyo Muhr L.S."/>
            <person name="Bzhalava D."/>
            <person name="Lagheden C."/>
            <person name="Eklund C."/>
            <person name="Johansson H."/>
            <person name="Forslund O."/>
            <person name="Dillner J."/>
            <person name="Hultin E."/>
        </authorList>
    </citation>
    <scope>NUCLEOTIDE SEQUENCE [LARGE SCALE GENOMIC DNA]</scope>
</reference>
<dbReference type="EMBL" id="KP692118">
    <property type="protein sequence ID" value="AKZ17777.1"/>
    <property type="molecule type" value="Genomic_DNA"/>
</dbReference>
<keyword evidence="1 7" id="KW-0167">Capsid protein</keyword>
<dbReference type="GO" id="GO:0075509">
    <property type="term" value="P:endocytosis involved in viral entry into host cell"/>
    <property type="evidence" value="ECO:0007669"/>
    <property type="project" value="UniProtKB-KW"/>
</dbReference>
<dbReference type="SMR" id="A0A0K1YX33"/>
<keyword evidence="2 7" id="KW-0945">Host-virus interaction</keyword>
<dbReference type="GO" id="GO:0019062">
    <property type="term" value="P:virion attachment to host cell"/>
    <property type="evidence" value="ECO:0007669"/>
    <property type="project" value="UniProtKB-UniRule"/>
</dbReference>
<protein>
    <recommendedName>
        <fullName evidence="7 8">Major capsid protein L1</fullName>
    </recommendedName>
</protein>
<comment type="similarity">
    <text evidence="7 8">Belongs to the papillomaviridae L1 protein family.</text>
</comment>
<keyword evidence="7" id="KW-1015">Disulfide bond</keyword>
<dbReference type="EMBL" id="MH777180">
    <property type="protein sequence ID" value="QAB14002.1"/>
    <property type="molecule type" value="Genomic_DNA"/>
</dbReference>
<feature type="disulfide bond" description="Interchain (with Cys-205)" evidence="7">
    <location>
        <position position="465"/>
    </location>
</feature>
<evidence type="ECO:0000256" key="6">
    <source>
        <dbReference type="ARBA" id="ARBA00023296"/>
    </source>
</evidence>
<dbReference type="HAMAP" id="MF_04002">
    <property type="entry name" value="PPV_L1"/>
    <property type="match status" value="1"/>
</dbReference>
<reference evidence="11" key="3">
    <citation type="journal article" date="2018" name="Nat. Med.">
        <title>Expanded skin virome in DOCK8-deficient patients.</title>
        <authorList>
            <consortium name="NISC Comparative Sequencing Program"/>
            <person name="Tirosh O."/>
            <person name="Conlan S."/>
            <person name="Deming C."/>
            <person name="Lee-Lin S.Q."/>
            <person name="Huang X."/>
            <person name="Su H.C."/>
            <person name="Freeman A.F."/>
            <person name="Segre J.A."/>
            <person name="Kong H.H."/>
        </authorList>
    </citation>
    <scope>NUCLEOTIDE SEQUENCE</scope>
    <source>
        <strain evidence="11">HPV-mSK_032</strain>
    </source>
</reference>
<dbReference type="GO" id="GO:0039620">
    <property type="term" value="C:T=7 icosahedral viral capsid"/>
    <property type="evidence" value="ECO:0007669"/>
    <property type="project" value="UniProtKB-UniRule"/>
</dbReference>
<evidence type="ECO:0000256" key="7">
    <source>
        <dbReference type="HAMAP-Rule" id="MF_04002"/>
    </source>
</evidence>
<reference evidence="9" key="2">
    <citation type="submission" date="2015-01" db="EMBL/GenBank/DDBJ databases">
        <title>Establishment of an Ehrlichia FRET-qPCR to investigate the prevalence of ehrlichiosis in ruminants from five Caribbean islands.</title>
        <authorList>
            <person name="Zhang J."/>
        </authorList>
    </citation>
    <scope>NUCLEOTIDE SEQUENCE</scope>
    <source>
        <strain evidence="9">SE383</strain>
        <strain evidence="10">SE435</strain>
    </source>
</reference>
<gene>
    <name evidence="7 8 9" type="primary">L1</name>
</gene>
<evidence type="ECO:0000313" key="11">
    <source>
        <dbReference type="EMBL" id="QAB14002.1"/>
    </source>
</evidence>
<organism evidence="9 12">
    <name type="scientific">Human papillomavirus</name>
    <dbReference type="NCBI Taxonomy" id="10566"/>
    <lineage>
        <taxon>Viruses</taxon>
        <taxon>Monodnaviria</taxon>
        <taxon>Shotokuvirae</taxon>
        <taxon>Cossaviricota</taxon>
        <taxon>Papovaviricetes</taxon>
        <taxon>Zurhausenvirales</taxon>
        <taxon>Papillomaviridae</taxon>
    </lineage>
</organism>
<accession>A0A0K1YX33</accession>
<dbReference type="GO" id="GO:0005198">
    <property type="term" value="F:structural molecule activity"/>
    <property type="evidence" value="ECO:0007669"/>
    <property type="project" value="UniProtKB-UniRule"/>
</dbReference>
<name>A0A0K1YX33_9PAPI</name>